<dbReference type="Gene3D" id="2.60.120.10">
    <property type="entry name" value="Jelly Rolls"/>
    <property type="match status" value="1"/>
</dbReference>
<comment type="function">
    <text evidence="2 7">Catalyzes the epimerization of the C3' and C5'positions of dTDP-6-deoxy-D-xylo-4-hexulose, forming dTDP-6-deoxy-L-lyxo-4-hexulose.</text>
</comment>
<keyword evidence="7" id="KW-0413">Isomerase</keyword>
<keyword evidence="9" id="KW-1185">Reference proteome</keyword>
<dbReference type="PANTHER" id="PTHR21047:SF2">
    <property type="entry name" value="THYMIDINE DIPHOSPHO-4-KETO-RHAMNOSE 3,5-EPIMERASE"/>
    <property type="match status" value="1"/>
</dbReference>
<dbReference type="CDD" id="cd00438">
    <property type="entry name" value="cupin_RmlC"/>
    <property type="match status" value="1"/>
</dbReference>
<dbReference type="OrthoDB" id="9800680at2"/>
<dbReference type="PANTHER" id="PTHR21047">
    <property type="entry name" value="DTDP-6-DEOXY-D-GLUCOSE-3,5 EPIMERASE"/>
    <property type="match status" value="1"/>
</dbReference>
<feature type="active site" description="Proton acceptor" evidence="5">
    <location>
        <position position="62"/>
    </location>
</feature>
<dbReference type="EC" id="5.1.3.13" evidence="3 7"/>
<accession>A0A1A7QXL8</accession>
<dbReference type="InterPro" id="IPR014710">
    <property type="entry name" value="RmlC-like_jellyroll"/>
</dbReference>
<sequence length="181" mass="20701">MEIEQTYLNDCYLISPRVFADSRGTFFESFNKKKFEELTGHCVEFVQDNQSTSQKGVLRGLHFQMGNFAQAKLVRVIQGSVLDVAVDIRPQSETLGQHFSLVLSAENNKQLYIPQGFAHGFLVLEDDTIFSYKCDSYYNKASEGGIIYNDKSLNIDWKLPEDAFVISEKDKELPTFETLFK</sequence>
<dbReference type="STRING" id="49280.A9996_15420"/>
<comment type="catalytic activity">
    <reaction evidence="1 7">
        <text>dTDP-4-dehydro-6-deoxy-alpha-D-glucose = dTDP-4-dehydro-beta-L-rhamnose</text>
        <dbReference type="Rhea" id="RHEA:16969"/>
        <dbReference type="ChEBI" id="CHEBI:57649"/>
        <dbReference type="ChEBI" id="CHEBI:62830"/>
        <dbReference type="EC" id="5.1.3.13"/>
    </reaction>
</comment>
<comment type="subunit">
    <text evidence="7">Homodimer.</text>
</comment>
<dbReference type="AlphaFoldDB" id="A0A1A7QXL8"/>
<dbReference type="InterPro" id="IPR000888">
    <property type="entry name" value="RmlC-like"/>
</dbReference>
<comment type="similarity">
    <text evidence="7">Belongs to the dTDP-4-dehydrorhamnose 3,5-epimerase family.</text>
</comment>
<dbReference type="Pfam" id="PF00908">
    <property type="entry name" value="dTDP_sugar_isom"/>
    <property type="match status" value="1"/>
</dbReference>
<dbReference type="GO" id="GO:0008830">
    <property type="term" value="F:dTDP-4-dehydrorhamnose 3,5-epimerase activity"/>
    <property type="evidence" value="ECO:0007669"/>
    <property type="project" value="UniProtKB-UniRule"/>
</dbReference>
<dbReference type="EMBL" id="QLLQ01000006">
    <property type="protein sequence ID" value="RAJ24359.1"/>
    <property type="molecule type" value="Genomic_DNA"/>
</dbReference>
<evidence type="ECO:0000256" key="4">
    <source>
        <dbReference type="ARBA" id="ARBA00019595"/>
    </source>
</evidence>
<evidence type="ECO:0000256" key="5">
    <source>
        <dbReference type="PIRSR" id="PIRSR600888-1"/>
    </source>
</evidence>
<dbReference type="RefSeq" id="WP_066437074.1">
    <property type="nucleotide sequence ID" value="NZ_LZRN01000040.1"/>
</dbReference>
<evidence type="ECO:0000256" key="2">
    <source>
        <dbReference type="ARBA" id="ARBA00001997"/>
    </source>
</evidence>
<feature type="site" description="Participates in a stacking interaction with the thymidine ring of dTDP-4-oxo-6-deoxyglucose" evidence="6">
    <location>
        <position position="138"/>
    </location>
</feature>
<evidence type="ECO:0000313" key="8">
    <source>
        <dbReference type="EMBL" id="RAJ24359.1"/>
    </source>
</evidence>
<evidence type="ECO:0000256" key="7">
    <source>
        <dbReference type="RuleBase" id="RU364069"/>
    </source>
</evidence>
<gene>
    <name evidence="8" type="ORF">LX77_01911</name>
</gene>
<proteinExistence type="inferred from homology"/>
<dbReference type="InterPro" id="IPR011051">
    <property type="entry name" value="RmlC_Cupin_sf"/>
</dbReference>
<protein>
    <recommendedName>
        <fullName evidence="4 7">dTDP-4-dehydrorhamnose 3,5-epimerase</fullName>
        <ecNumber evidence="3 7">5.1.3.13</ecNumber>
    </recommendedName>
    <alternativeName>
        <fullName evidence="7">Thymidine diphospho-4-keto-rhamnose 3,5-epimerase</fullName>
    </alternativeName>
</protein>
<comment type="pathway">
    <text evidence="7">Carbohydrate biosynthesis; dTDP-L-rhamnose biosynthesis.</text>
</comment>
<dbReference type="GO" id="GO:0000271">
    <property type="term" value="P:polysaccharide biosynthetic process"/>
    <property type="evidence" value="ECO:0007669"/>
    <property type="project" value="TreeGrafter"/>
</dbReference>
<reference evidence="8 9" key="1">
    <citation type="submission" date="2018-06" db="EMBL/GenBank/DDBJ databases">
        <title>Genomic Encyclopedia of Archaeal and Bacterial Type Strains, Phase II (KMG-II): from individual species to whole genera.</title>
        <authorList>
            <person name="Goeker M."/>
        </authorList>
    </citation>
    <scope>NUCLEOTIDE SEQUENCE [LARGE SCALE GENOMIC DNA]</scope>
    <source>
        <strain evidence="8 9">DSM 12408</strain>
    </source>
</reference>
<dbReference type="NCBIfam" id="TIGR01221">
    <property type="entry name" value="rmlC"/>
    <property type="match status" value="1"/>
</dbReference>
<dbReference type="GO" id="GO:0019305">
    <property type="term" value="P:dTDP-rhamnose biosynthetic process"/>
    <property type="evidence" value="ECO:0007669"/>
    <property type="project" value="UniProtKB-UniRule"/>
</dbReference>
<dbReference type="UniPathway" id="UPA00124"/>
<evidence type="ECO:0000256" key="6">
    <source>
        <dbReference type="PIRSR" id="PIRSR600888-3"/>
    </source>
</evidence>
<dbReference type="Proteomes" id="UP000248987">
    <property type="component" value="Unassembled WGS sequence"/>
</dbReference>
<feature type="active site" description="Proton donor" evidence="5">
    <location>
        <position position="132"/>
    </location>
</feature>
<evidence type="ECO:0000313" key="9">
    <source>
        <dbReference type="Proteomes" id="UP000248987"/>
    </source>
</evidence>
<evidence type="ECO:0000256" key="1">
    <source>
        <dbReference type="ARBA" id="ARBA00001298"/>
    </source>
</evidence>
<organism evidence="8 9">
    <name type="scientific">Gelidibacter algens</name>
    <dbReference type="NCBI Taxonomy" id="49280"/>
    <lineage>
        <taxon>Bacteria</taxon>
        <taxon>Pseudomonadati</taxon>
        <taxon>Bacteroidota</taxon>
        <taxon>Flavobacteriia</taxon>
        <taxon>Flavobacteriales</taxon>
        <taxon>Flavobacteriaceae</taxon>
        <taxon>Gelidibacter</taxon>
    </lineage>
</organism>
<comment type="caution">
    <text evidence="8">The sequence shown here is derived from an EMBL/GenBank/DDBJ whole genome shotgun (WGS) entry which is preliminary data.</text>
</comment>
<dbReference type="GO" id="GO:0005829">
    <property type="term" value="C:cytosol"/>
    <property type="evidence" value="ECO:0007669"/>
    <property type="project" value="TreeGrafter"/>
</dbReference>
<dbReference type="SUPFAM" id="SSF51182">
    <property type="entry name" value="RmlC-like cupins"/>
    <property type="match status" value="1"/>
</dbReference>
<name>A0A1A7QXL8_9FLAO</name>
<evidence type="ECO:0000256" key="3">
    <source>
        <dbReference type="ARBA" id="ARBA00012098"/>
    </source>
</evidence>